<dbReference type="GO" id="GO:0008270">
    <property type="term" value="F:zinc ion binding"/>
    <property type="evidence" value="ECO:0007669"/>
    <property type="project" value="InterPro"/>
</dbReference>
<dbReference type="Proteomes" id="UP000244937">
    <property type="component" value="Chromosome"/>
</dbReference>
<proteinExistence type="predicted"/>
<dbReference type="EMBL" id="CP029187">
    <property type="protein sequence ID" value="AWI26874.1"/>
    <property type="molecule type" value="Genomic_DNA"/>
</dbReference>
<keyword evidence="3" id="KW-1185">Reference proteome</keyword>
<gene>
    <name evidence="2" type="ORF">HYN49_13715</name>
</gene>
<dbReference type="GO" id="GO:0003676">
    <property type="term" value="F:nucleic acid binding"/>
    <property type="evidence" value="ECO:0007669"/>
    <property type="project" value="InterPro"/>
</dbReference>
<evidence type="ECO:0000259" key="1">
    <source>
        <dbReference type="Pfam" id="PF01844"/>
    </source>
</evidence>
<name>A0A2S1SKC3_9FLAO</name>
<reference evidence="2 3" key="1">
    <citation type="submission" date="2018-05" db="EMBL/GenBank/DDBJ databases">
        <title>Genome sequencing of Flavobacterium sp. HYN0049.</title>
        <authorList>
            <person name="Yi H."/>
            <person name="Baek C."/>
        </authorList>
    </citation>
    <scope>NUCLEOTIDE SEQUENCE [LARGE SCALE GENOMIC DNA]</scope>
    <source>
        <strain evidence="2 3">HYN0049</strain>
    </source>
</reference>
<dbReference type="Gene3D" id="1.10.30.50">
    <property type="match status" value="1"/>
</dbReference>
<feature type="domain" description="HNH" evidence="1">
    <location>
        <begin position="183"/>
        <end position="238"/>
    </location>
</feature>
<evidence type="ECO:0000313" key="2">
    <source>
        <dbReference type="EMBL" id="AWI26874.1"/>
    </source>
</evidence>
<accession>A0A2S1SKC3</accession>
<keyword evidence="2" id="KW-0378">Hydrolase</keyword>
<dbReference type="AlphaFoldDB" id="A0A2S1SKC3"/>
<dbReference type="OrthoDB" id="9779761at2"/>
<evidence type="ECO:0000313" key="3">
    <source>
        <dbReference type="Proteomes" id="UP000244937"/>
    </source>
</evidence>
<sequence length="256" mass="29507">MNWLISANSSMFDHVSVFEHFGFIDWKQGNGKYQINDIVYIYCTIPAKKIQYKCVVEKINLASSEIQHNETYWIDKSEYQKALEGKYMKLTLIEQIYSSKMSLENLILNGLKAAPQGSKKLYGNLLKYIESNFSDSNQNDVFPDMVNEDSNAYEGIKKSVVVNKYERSSIARSKCIEHHGTLCKVCNLDFSKMYGDLGKGFIHVHHIIPIHKIGKEYKVNYVEDLIPVCPNCHAMLHRKLNGNEISVQELKKLVQR</sequence>
<dbReference type="GO" id="GO:0004519">
    <property type="term" value="F:endonuclease activity"/>
    <property type="evidence" value="ECO:0007669"/>
    <property type="project" value="UniProtKB-KW"/>
</dbReference>
<dbReference type="Pfam" id="PF01844">
    <property type="entry name" value="HNH"/>
    <property type="match status" value="1"/>
</dbReference>
<dbReference type="RefSeq" id="WP_108904648.1">
    <property type="nucleotide sequence ID" value="NZ_CP029187.1"/>
</dbReference>
<keyword evidence="2" id="KW-0540">Nuclease</keyword>
<dbReference type="InterPro" id="IPR002711">
    <property type="entry name" value="HNH"/>
</dbReference>
<keyword evidence="2" id="KW-0255">Endonuclease</keyword>
<dbReference type="KEGG" id="fpal:HYN49_13715"/>
<protein>
    <submittedName>
        <fullName evidence="2">HNH endonuclease</fullName>
    </submittedName>
</protein>
<organism evidence="2 3">
    <name type="scientific">Flavobacterium pallidum</name>
    <dbReference type="NCBI Taxonomy" id="2172098"/>
    <lineage>
        <taxon>Bacteria</taxon>
        <taxon>Pseudomonadati</taxon>
        <taxon>Bacteroidota</taxon>
        <taxon>Flavobacteriia</taxon>
        <taxon>Flavobacteriales</taxon>
        <taxon>Flavobacteriaceae</taxon>
        <taxon>Flavobacterium</taxon>
    </lineage>
</organism>